<evidence type="ECO:0000256" key="2">
    <source>
        <dbReference type="ARBA" id="ARBA00022737"/>
    </source>
</evidence>
<name>A0A371PFQ7_9BACL</name>
<dbReference type="InterPro" id="IPR051550">
    <property type="entry name" value="SCF-Subunits/Alg-Epimerases"/>
</dbReference>
<dbReference type="Pfam" id="PF05048">
    <property type="entry name" value="NosD"/>
    <property type="match status" value="1"/>
</dbReference>
<evidence type="ECO:0000313" key="6">
    <source>
        <dbReference type="Proteomes" id="UP000261905"/>
    </source>
</evidence>
<dbReference type="SMART" id="SM00710">
    <property type="entry name" value="PbH1"/>
    <property type="match status" value="7"/>
</dbReference>
<comment type="pathway">
    <text evidence="1">Protein modification; protein ubiquitination.</text>
</comment>
<dbReference type="EMBL" id="QUBQ01000003">
    <property type="protein sequence ID" value="REK74446.1"/>
    <property type="molecule type" value="Genomic_DNA"/>
</dbReference>
<comment type="caution">
    <text evidence="5">The sequence shown here is derived from an EMBL/GenBank/DDBJ whole genome shotgun (WGS) entry which is preliminary data.</text>
</comment>
<dbReference type="PANTHER" id="PTHR22990">
    <property type="entry name" value="F-BOX ONLY PROTEIN"/>
    <property type="match status" value="1"/>
</dbReference>
<dbReference type="NCBIfam" id="TIGR03804">
    <property type="entry name" value="para_beta_helix"/>
    <property type="match status" value="1"/>
</dbReference>
<dbReference type="InterPro" id="IPR006626">
    <property type="entry name" value="PbH1"/>
</dbReference>
<dbReference type="InterPro" id="IPR011050">
    <property type="entry name" value="Pectin_lyase_fold/virulence"/>
</dbReference>
<feature type="domain" description="Periplasmic copper-binding protein NosD beta helix" evidence="4">
    <location>
        <begin position="145"/>
        <end position="322"/>
    </location>
</feature>
<dbReference type="Gene3D" id="2.160.20.10">
    <property type="entry name" value="Single-stranded right-handed beta-helix, Pectin lyase-like"/>
    <property type="match status" value="2"/>
</dbReference>
<keyword evidence="3" id="KW-0833">Ubl conjugation pathway</keyword>
<reference evidence="5 6" key="1">
    <citation type="submission" date="2018-08" db="EMBL/GenBank/DDBJ databases">
        <title>Paenibacillus sp. M4BSY-1, whole genome shotgun sequence.</title>
        <authorList>
            <person name="Tuo L."/>
        </authorList>
    </citation>
    <scope>NUCLEOTIDE SEQUENCE [LARGE SCALE GENOMIC DNA]</scope>
    <source>
        <strain evidence="5 6">M4BSY-1</strain>
    </source>
</reference>
<evidence type="ECO:0000256" key="1">
    <source>
        <dbReference type="ARBA" id="ARBA00004906"/>
    </source>
</evidence>
<protein>
    <submittedName>
        <fullName evidence="5">Right-handed parallel beta-helix repeat-containing protein</fullName>
    </submittedName>
</protein>
<keyword evidence="2" id="KW-0677">Repeat</keyword>
<dbReference type="AlphaFoldDB" id="A0A371PFQ7"/>
<evidence type="ECO:0000313" key="5">
    <source>
        <dbReference type="EMBL" id="REK74446.1"/>
    </source>
</evidence>
<dbReference type="Proteomes" id="UP000261905">
    <property type="component" value="Unassembled WGS sequence"/>
</dbReference>
<dbReference type="InterPro" id="IPR012334">
    <property type="entry name" value="Pectin_lyas_fold"/>
</dbReference>
<accession>A0A371PFQ7</accession>
<dbReference type="RefSeq" id="WP_116047767.1">
    <property type="nucleotide sequence ID" value="NZ_QUBQ01000003.1"/>
</dbReference>
<dbReference type="SUPFAM" id="SSF51126">
    <property type="entry name" value="Pectin lyase-like"/>
    <property type="match status" value="1"/>
</dbReference>
<dbReference type="OrthoDB" id="338827at2"/>
<proteinExistence type="predicted"/>
<evidence type="ECO:0000259" key="4">
    <source>
        <dbReference type="Pfam" id="PF05048"/>
    </source>
</evidence>
<sequence length="336" mass="37593">MAIIDVFPGSPAAIQDAVDLANEGDVILVHRGTYHESVRLHGNKNNLRIVAKHKHRVILDGKHGLPEAFVLDSIAGVEIAGFRIKNYVTGGIRILNGKSHRILENQISEMSGVRGDIRAFGIFVNHSEGNLLMKNKIERIGRAEAGNGIQIDDSIGTWVLRNKLLNNYLHGVEVALGFHNAIAGNQISGNKREGIMISGSDNNLFLDNKLKRNGENGLFARSTNNYMIGSDIKDNRLNGLQLTFNYNMAFNNKIKNNRQSGLSILSDFNDIQQNKIEKNRSNGVVIHPSHTANFVFENKFKNNKPQNMKDQGVDNNILQNDSDERYRDNYCPQQRL</sequence>
<evidence type="ECO:0000256" key="3">
    <source>
        <dbReference type="ARBA" id="ARBA00022786"/>
    </source>
</evidence>
<organism evidence="5 6">
    <name type="scientific">Paenibacillus paeoniae</name>
    <dbReference type="NCBI Taxonomy" id="2292705"/>
    <lineage>
        <taxon>Bacteria</taxon>
        <taxon>Bacillati</taxon>
        <taxon>Bacillota</taxon>
        <taxon>Bacilli</taxon>
        <taxon>Bacillales</taxon>
        <taxon>Paenibacillaceae</taxon>
        <taxon>Paenibacillus</taxon>
    </lineage>
</organism>
<gene>
    <name evidence="5" type="ORF">DX130_18250</name>
</gene>
<dbReference type="InterPro" id="IPR007742">
    <property type="entry name" value="NosD_dom"/>
</dbReference>
<keyword evidence="6" id="KW-1185">Reference proteome</keyword>
<dbReference type="InterPro" id="IPR022441">
    <property type="entry name" value="Para_beta_helix_rpt-2"/>
</dbReference>
<dbReference type="PANTHER" id="PTHR22990:SF15">
    <property type="entry name" value="F-BOX ONLY PROTEIN 10"/>
    <property type="match status" value="1"/>
</dbReference>